<protein>
    <submittedName>
        <fullName evidence="6">LysR family transcriptional regulator</fullName>
    </submittedName>
</protein>
<dbReference type="SUPFAM" id="SSF53850">
    <property type="entry name" value="Periplasmic binding protein-like II"/>
    <property type="match status" value="1"/>
</dbReference>
<dbReference type="InterPro" id="IPR036388">
    <property type="entry name" value="WH-like_DNA-bd_sf"/>
</dbReference>
<organism evidence="6 7">
    <name type="scientific">Amnibacterium soli</name>
    <dbReference type="NCBI Taxonomy" id="1282736"/>
    <lineage>
        <taxon>Bacteria</taxon>
        <taxon>Bacillati</taxon>
        <taxon>Actinomycetota</taxon>
        <taxon>Actinomycetes</taxon>
        <taxon>Micrococcales</taxon>
        <taxon>Microbacteriaceae</taxon>
        <taxon>Amnibacterium</taxon>
    </lineage>
</organism>
<dbReference type="Pfam" id="PF00126">
    <property type="entry name" value="HTH_1"/>
    <property type="match status" value="1"/>
</dbReference>
<dbReference type="PANTHER" id="PTHR30126:SF39">
    <property type="entry name" value="HTH-TYPE TRANSCRIPTIONAL REGULATOR CYSL"/>
    <property type="match status" value="1"/>
</dbReference>
<accession>A0ABP8ZF41</accession>
<feature type="domain" description="HTH lysR-type" evidence="5">
    <location>
        <begin position="10"/>
        <end position="62"/>
    </location>
</feature>
<dbReference type="InterPro" id="IPR036390">
    <property type="entry name" value="WH_DNA-bd_sf"/>
</dbReference>
<evidence type="ECO:0000313" key="6">
    <source>
        <dbReference type="EMBL" id="GAA4754866.1"/>
    </source>
</evidence>
<dbReference type="Proteomes" id="UP001500121">
    <property type="component" value="Unassembled WGS sequence"/>
</dbReference>
<dbReference type="SUPFAM" id="SSF46785">
    <property type="entry name" value="Winged helix' DNA-binding domain"/>
    <property type="match status" value="1"/>
</dbReference>
<comment type="similarity">
    <text evidence="1">Belongs to the LysR transcriptional regulatory family.</text>
</comment>
<gene>
    <name evidence="6" type="ORF">GCM10025783_29960</name>
</gene>
<dbReference type="Pfam" id="PF03466">
    <property type="entry name" value="LysR_substrate"/>
    <property type="match status" value="1"/>
</dbReference>
<dbReference type="Gene3D" id="3.40.190.10">
    <property type="entry name" value="Periplasmic binding protein-like II"/>
    <property type="match status" value="2"/>
</dbReference>
<evidence type="ECO:0000256" key="1">
    <source>
        <dbReference type="ARBA" id="ARBA00009437"/>
    </source>
</evidence>
<keyword evidence="4" id="KW-0804">Transcription</keyword>
<comment type="caution">
    <text evidence="6">The sequence shown here is derived from an EMBL/GenBank/DDBJ whole genome shotgun (WGS) entry which is preliminary data.</text>
</comment>
<keyword evidence="3" id="KW-0238">DNA-binding</keyword>
<sequence length="301" mass="31628">MDGLVDLVTFELLEQVADLGTVTAAAGAMGITQQAASARLARAEQALGVRLVARAVTGATLTEHGGMVLEWAMPVLEAARRAETSLEALRNHDASIVIAASQTIAEYPLPGWLQTLRATSPSVRVRLLSGNSAEVVELVRRGAATVGFIERPEVPQDLHSVQVGGDELEVVTAPDHPWGGRTISPEQLASTPLVIREHGSGTRATLEAWLTREGRSLSVPAAELTTASAIRAAARSGVAPAVLSIRAVEDDLAAGHLARTRVDGPELHRPFTAVWSSAALDPTARLLIDTATAAEAARSHR</sequence>
<dbReference type="EMBL" id="BAABLP010000007">
    <property type="protein sequence ID" value="GAA4754866.1"/>
    <property type="molecule type" value="Genomic_DNA"/>
</dbReference>
<evidence type="ECO:0000313" key="7">
    <source>
        <dbReference type="Proteomes" id="UP001500121"/>
    </source>
</evidence>
<name>A0ABP8ZF41_9MICO</name>
<evidence type="ECO:0000259" key="5">
    <source>
        <dbReference type="PROSITE" id="PS50931"/>
    </source>
</evidence>
<dbReference type="InterPro" id="IPR005119">
    <property type="entry name" value="LysR_subst-bd"/>
</dbReference>
<dbReference type="Gene3D" id="1.10.10.10">
    <property type="entry name" value="Winged helix-like DNA-binding domain superfamily/Winged helix DNA-binding domain"/>
    <property type="match status" value="1"/>
</dbReference>
<dbReference type="PANTHER" id="PTHR30126">
    <property type="entry name" value="HTH-TYPE TRANSCRIPTIONAL REGULATOR"/>
    <property type="match status" value="1"/>
</dbReference>
<keyword evidence="2" id="KW-0805">Transcription regulation</keyword>
<dbReference type="PROSITE" id="PS50931">
    <property type="entry name" value="HTH_LYSR"/>
    <property type="match status" value="1"/>
</dbReference>
<keyword evidence="7" id="KW-1185">Reference proteome</keyword>
<evidence type="ECO:0000256" key="2">
    <source>
        <dbReference type="ARBA" id="ARBA00023015"/>
    </source>
</evidence>
<proteinExistence type="inferred from homology"/>
<dbReference type="InterPro" id="IPR000847">
    <property type="entry name" value="LysR_HTH_N"/>
</dbReference>
<evidence type="ECO:0000256" key="3">
    <source>
        <dbReference type="ARBA" id="ARBA00023125"/>
    </source>
</evidence>
<evidence type="ECO:0000256" key="4">
    <source>
        <dbReference type="ARBA" id="ARBA00023163"/>
    </source>
</evidence>
<reference evidence="7" key="1">
    <citation type="journal article" date="2019" name="Int. J. Syst. Evol. Microbiol.">
        <title>The Global Catalogue of Microorganisms (GCM) 10K type strain sequencing project: providing services to taxonomists for standard genome sequencing and annotation.</title>
        <authorList>
            <consortium name="The Broad Institute Genomics Platform"/>
            <consortium name="The Broad Institute Genome Sequencing Center for Infectious Disease"/>
            <person name="Wu L."/>
            <person name="Ma J."/>
        </authorList>
    </citation>
    <scope>NUCLEOTIDE SEQUENCE [LARGE SCALE GENOMIC DNA]</scope>
    <source>
        <strain evidence="7">JCM 19015</strain>
    </source>
</reference>